<dbReference type="PANTHER" id="PTHR37299:SF1">
    <property type="entry name" value="STAGE 0 SPORULATION PROTEIN A HOMOLOG"/>
    <property type="match status" value="1"/>
</dbReference>
<feature type="domain" description="Response regulatory" evidence="2">
    <location>
        <begin position="2"/>
        <end position="115"/>
    </location>
</feature>
<dbReference type="PROSITE" id="PS50930">
    <property type="entry name" value="HTH_LYTTR"/>
    <property type="match status" value="1"/>
</dbReference>
<evidence type="ECO:0000256" key="1">
    <source>
        <dbReference type="PROSITE-ProRule" id="PRU00169"/>
    </source>
</evidence>
<dbReference type="OrthoDB" id="1646880at2"/>
<dbReference type="AlphaFoldDB" id="E4RV47"/>
<name>E4RV47_LEAB4</name>
<dbReference type="InterPro" id="IPR001789">
    <property type="entry name" value="Sig_transdc_resp-reg_receiver"/>
</dbReference>
<dbReference type="Gene3D" id="2.40.50.1020">
    <property type="entry name" value="LytTr DNA-binding domain"/>
    <property type="match status" value="1"/>
</dbReference>
<proteinExistence type="predicted"/>
<dbReference type="EMBL" id="CP002305">
    <property type="protein sequence ID" value="ADQ18785.1"/>
    <property type="molecule type" value="Genomic_DNA"/>
</dbReference>
<feature type="domain" description="HTH LytTR-type" evidence="3">
    <location>
        <begin position="149"/>
        <end position="215"/>
    </location>
</feature>
<dbReference type="Pfam" id="PF04397">
    <property type="entry name" value="LytTR"/>
    <property type="match status" value="1"/>
</dbReference>
<dbReference type="Pfam" id="PF00072">
    <property type="entry name" value="Response_reg"/>
    <property type="match status" value="1"/>
</dbReference>
<dbReference type="STRING" id="649349.Lbys_3124"/>
<gene>
    <name evidence="4" type="ordered locus">Lbys_3124</name>
</gene>
<reference evidence="4 5" key="2">
    <citation type="journal article" date="2011" name="Stand. Genomic Sci.">
        <title>Complete genome sequence of Leadbetterella byssophila type strain (4M15).</title>
        <authorList>
            <person name="Abt B."/>
            <person name="Teshima H."/>
            <person name="Lucas S."/>
            <person name="Lapidus A."/>
            <person name="Del Rio T.G."/>
            <person name="Nolan M."/>
            <person name="Tice H."/>
            <person name="Cheng J.F."/>
            <person name="Pitluck S."/>
            <person name="Liolios K."/>
            <person name="Pagani I."/>
            <person name="Ivanova N."/>
            <person name="Mavromatis K."/>
            <person name="Pati A."/>
            <person name="Tapia R."/>
            <person name="Han C."/>
            <person name="Goodwin L."/>
            <person name="Chen A."/>
            <person name="Palaniappan K."/>
            <person name="Land M."/>
            <person name="Hauser L."/>
            <person name="Chang Y.J."/>
            <person name="Jeffries C.D."/>
            <person name="Rohde M."/>
            <person name="Goker M."/>
            <person name="Tindall B.J."/>
            <person name="Detter J.C."/>
            <person name="Woyke T."/>
            <person name="Bristow J."/>
            <person name="Eisen J.A."/>
            <person name="Markowitz V."/>
            <person name="Hugenholtz P."/>
            <person name="Klenk H.P."/>
            <person name="Kyrpides N.C."/>
        </authorList>
    </citation>
    <scope>NUCLEOTIDE SEQUENCE [LARGE SCALE GENOMIC DNA]</scope>
    <source>
        <strain evidence="5">DSM 17132 / JCM 16389 / KACC 11308 / NBRC 106382 / 4M15</strain>
    </source>
</reference>
<evidence type="ECO:0000313" key="5">
    <source>
        <dbReference type="Proteomes" id="UP000007435"/>
    </source>
</evidence>
<dbReference type="SMART" id="SM00850">
    <property type="entry name" value="LytTR"/>
    <property type="match status" value="1"/>
</dbReference>
<evidence type="ECO:0000313" key="4">
    <source>
        <dbReference type="EMBL" id="ADQ18785.1"/>
    </source>
</evidence>
<dbReference type="SMART" id="SM00448">
    <property type="entry name" value="REC"/>
    <property type="match status" value="1"/>
</dbReference>
<dbReference type="SUPFAM" id="SSF52172">
    <property type="entry name" value="CheY-like"/>
    <property type="match status" value="1"/>
</dbReference>
<dbReference type="Proteomes" id="UP000007435">
    <property type="component" value="Chromosome"/>
</dbReference>
<protein>
    <submittedName>
        <fullName evidence="4">Two component transcriptional regulator, LytTR family</fullName>
    </submittedName>
</protein>
<feature type="modified residue" description="4-aspartylphosphate" evidence="1">
    <location>
        <position position="55"/>
    </location>
</feature>
<keyword evidence="5" id="KW-1185">Reference proteome</keyword>
<dbReference type="InterPro" id="IPR046947">
    <property type="entry name" value="LytR-like"/>
</dbReference>
<dbReference type="Gene3D" id="3.40.50.2300">
    <property type="match status" value="1"/>
</dbReference>
<accession>E4RV47</accession>
<reference key="1">
    <citation type="submission" date="2010-11" db="EMBL/GenBank/DDBJ databases">
        <title>The complete genome of Leadbetterella byssophila DSM 17132.</title>
        <authorList>
            <consortium name="US DOE Joint Genome Institute (JGI-PGF)"/>
            <person name="Lucas S."/>
            <person name="Copeland A."/>
            <person name="Lapidus A."/>
            <person name="Glavina del Rio T."/>
            <person name="Dalin E."/>
            <person name="Tice H."/>
            <person name="Bruce D."/>
            <person name="Goodwin L."/>
            <person name="Pitluck S."/>
            <person name="Kyrpides N."/>
            <person name="Mavromatis K."/>
            <person name="Ivanova N."/>
            <person name="Teshima H."/>
            <person name="Brettin T."/>
            <person name="Detter J.C."/>
            <person name="Han C."/>
            <person name="Tapia R."/>
            <person name="Land M."/>
            <person name="Hauser L."/>
            <person name="Markowitz V."/>
            <person name="Cheng J.-F."/>
            <person name="Hugenholtz P."/>
            <person name="Woyke T."/>
            <person name="Wu D."/>
            <person name="Tindall B."/>
            <person name="Pomrenke H.G."/>
            <person name="Brambilla E."/>
            <person name="Klenk H.-P."/>
            <person name="Eisen J.A."/>
        </authorList>
    </citation>
    <scope>NUCLEOTIDE SEQUENCE [LARGE SCALE GENOMIC DNA]</scope>
    <source>
        <strain>DSM 17132</strain>
    </source>
</reference>
<dbReference type="PROSITE" id="PS50110">
    <property type="entry name" value="RESPONSE_REGULATORY"/>
    <property type="match status" value="1"/>
</dbReference>
<organism evidence="4 5">
    <name type="scientific">Leadbetterella byssophila (strain DSM 17132 / JCM 16389 / KACC 11308 / NBRC 106382 / 4M15)</name>
    <dbReference type="NCBI Taxonomy" id="649349"/>
    <lineage>
        <taxon>Bacteria</taxon>
        <taxon>Pseudomonadati</taxon>
        <taxon>Bacteroidota</taxon>
        <taxon>Cytophagia</taxon>
        <taxon>Cytophagales</taxon>
        <taxon>Leadbetterellaceae</taxon>
        <taxon>Leadbetterella</taxon>
    </lineage>
</organism>
<dbReference type="RefSeq" id="WP_013409813.1">
    <property type="nucleotide sequence ID" value="NC_014655.1"/>
</dbReference>
<dbReference type="HOGENOM" id="CLU_000445_14_1_10"/>
<evidence type="ECO:0000259" key="2">
    <source>
        <dbReference type="PROSITE" id="PS50110"/>
    </source>
</evidence>
<dbReference type="InterPro" id="IPR007492">
    <property type="entry name" value="LytTR_DNA-bd_dom"/>
</dbReference>
<dbReference type="GO" id="GO:0000156">
    <property type="term" value="F:phosphorelay response regulator activity"/>
    <property type="evidence" value="ECO:0007669"/>
    <property type="project" value="InterPro"/>
</dbReference>
<dbReference type="InterPro" id="IPR011006">
    <property type="entry name" value="CheY-like_superfamily"/>
</dbReference>
<dbReference type="GO" id="GO:0003677">
    <property type="term" value="F:DNA binding"/>
    <property type="evidence" value="ECO:0007669"/>
    <property type="project" value="InterPro"/>
</dbReference>
<evidence type="ECO:0000259" key="3">
    <source>
        <dbReference type="PROSITE" id="PS50930"/>
    </source>
</evidence>
<dbReference type="KEGG" id="lby:Lbys_3124"/>
<dbReference type="eggNOG" id="COG3279">
    <property type="taxonomic scope" value="Bacteria"/>
</dbReference>
<keyword evidence="1" id="KW-0597">Phosphoprotein</keyword>
<sequence>MKVIIIEDEKLTAEDLADAITRVEPGAEIIASLSSVNEALEYFKHPLEADLIFSDIQLGDGLSFEIFRDRKSDIPVIFCTAYDEYALNAFKTNGIHYILKPFSVTTIKEAIDKYKSLQKALAPTNHHIEAILSSLDHRPKVTSVLVHYKDQIIPVSEKEIALACIRNETTLLKTFDQKSYFLTKTLDDLESKLGTRFFRANRQYLVNRSAVKSVENYGARKLAIILTIPHDETITVSKEKHTPLMNWLEATY</sequence>
<dbReference type="PANTHER" id="PTHR37299">
    <property type="entry name" value="TRANSCRIPTIONAL REGULATOR-RELATED"/>
    <property type="match status" value="1"/>
</dbReference>